<comment type="caution">
    <text evidence="1">The sequence shown here is derived from an EMBL/GenBank/DDBJ whole genome shotgun (WGS) entry which is preliminary data.</text>
</comment>
<proteinExistence type="predicted"/>
<name>A0AA40FS88_9HYME</name>
<organism evidence="1 2">
    <name type="scientific">Melipona bicolor</name>
    <dbReference type="NCBI Taxonomy" id="60889"/>
    <lineage>
        <taxon>Eukaryota</taxon>
        <taxon>Metazoa</taxon>
        <taxon>Ecdysozoa</taxon>
        <taxon>Arthropoda</taxon>
        <taxon>Hexapoda</taxon>
        <taxon>Insecta</taxon>
        <taxon>Pterygota</taxon>
        <taxon>Neoptera</taxon>
        <taxon>Endopterygota</taxon>
        <taxon>Hymenoptera</taxon>
        <taxon>Apocrita</taxon>
        <taxon>Aculeata</taxon>
        <taxon>Apoidea</taxon>
        <taxon>Anthophila</taxon>
        <taxon>Apidae</taxon>
        <taxon>Melipona</taxon>
    </lineage>
</organism>
<sequence>MEEVPSWNPFLKFASSKPRSSGYLEKEQIEHRRKFTKLNKKFNHKIYKDALKLKEEVEYAITTENKTIKKRLPLQIIFSTKA</sequence>
<keyword evidence="2" id="KW-1185">Reference proteome</keyword>
<dbReference type="Proteomes" id="UP001177670">
    <property type="component" value="Unassembled WGS sequence"/>
</dbReference>
<accession>A0AA40FS88</accession>
<dbReference type="EMBL" id="JAHYIQ010000019">
    <property type="protein sequence ID" value="KAK1124036.1"/>
    <property type="molecule type" value="Genomic_DNA"/>
</dbReference>
<evidence type="ECO:0000313" key="2">
    <source>
        <dbReference type="Proteomes" id="UP001177670"/>
    </source>
</evidence>
<dbReference type="AlphaFoldDB" id="A0AA40FS88"/>
<protein>
    <submittedName>
        <fullName evidence="1">Uncharacterized protein</fullName>
    </submittedName>
</protein>
<gene>
    <name evidence="1" type="ORF">K0M31_007062</name>
</gene>
<evidence type="ECO:0000313" key="1">
    <source>
        <dbReference type="EMBL" id="KAK1124036.1"/>
    </source>
</evidence>
<reference evidence="1" key="1">
    <citation type="submission" date="2021-10" db="EMBL/GenBank/DDBJ databases">
        <title>Melipona bicolor Genome sequencing and assembly.</title>
        <authorList>
            <person name="Araujo N.S."/>
            <person name="Arias M.C."/>
        </authorList>
    </citation>
    <scope>NUCLEOTIDE SEQUENCE</scope>
    <source>
        <strain evidence="1">USP_2M_L1-L4_2017</strain>
        <tissue evidence="1">Whole body</tissue>
    </source>
</reference>